<evidence type="ECO:0000256" key="1">
    <source>
        <dbReference type="ARBA" id="ARBA00022617"/>
    </source>
</evidence>
<keyword evidence="2 4" id="KW-0479">Metal-binding</keyword>
<dbReference type="InterPro" id="IPR030999">
    <property type="entry name" value="Thiosulf_SoxX"/>
</dbReference>
<evidence type="ECO:0000313" key="8">
    <source>
        <dbReference type="Proteomes" id="UP000183447"/>
    </source>
</evidence>
<protein>
    <submittedName>
        <fullName evidence="7">Sulfur-oxidizing protein SoxX</fullName>
    </submittedName>
</protein>
<dbReference type="InterPro" id="IPR009056">
    <property type="entry name" value="Cyt_c-like_dom"/>
</dbReference>
<keyword evidence="3 4" id="KW-0408">Iron</keyword>
<evidence type="ECO:0000256" key="3">
    <source>
        <dbReference type="ARBA" id="ARBA00023004"/>
    </source>
</evidence>
<dbReference type="GO" id="GO:0046872">
    <property type="term" value="F:metal ion binding"/>
    <property type="evidence" value="ECO:0007669"/>
    <property type="project" value="UniProtKB-KW"/>
</dbReference>
<dbReference type="RefSeq" id="WP_210185498.1">
    <property type="nucleotide sequence ID" value="NZ_FPKU01000003.1"/>
</dbReference>
<dbReference type="Gene3D" id="1.10.760.10">
    <property type="entry name" value="Cytochrome c-like domain"/>
    <property type="match status" value="1"/>
</dbReference>
<evidence type="ECO:0000259" key="6">
    <source>
        <dbReference type="PROSITE" id="PS51007"/>
    </source>
</evidence>
<dbReference type="NCBIfam" id="TIGR04485">
    <property type="entry name" value="thiosulf_SoxX"/>
    <property type="match status" value="1"/>
</dbReference>
<evidence type="ECO:0000256" key="2">
    <source>
        <dbReference type="ARBA" id="ARBA00022723"/>
    </source>
</evidence>
<feature type="domain" description="Cytochrome c" evidence="6">
    <location>
        <begin position="38"/>
        <end position="142"/>
    </location>
</feature>
<dbReference type="InterPro" id="IPR036909">
    <property type="entry name" value="Cyt_c-like_dom_sf"/>
</dbReference>
<gene>
    <name evidence="7" type="ORF">SAMN02983003_3557</name>
</gene>
<organism evidence="7 8">
    <name type="scientific">Devosia enhydra</name>
    <dbReference type="NCBI Taxonomy" id="665118"/>
    <lineage>
        <taxon>Bacteria</taxon>
        <taxon>Pseudomonadati</taxon>
        <taxon>Pseudomonadota</taxon>
        <taxon>Alphaproteobacteria</taxon>
        <taxon>Hyphomicrobiales</taxon>
        <taxon>Devosiaceae</taxon>
        <taxon>Devosia</taxon>
    </lineage>
</organism>
<feature type="signal peptide" evidence="5">
    <location>
        <begin position="1"/>
        <end position="16"/>
    </location>
</feature>
<keyword evidence="1 4" id="KW-0349">Heme</keyword>
<name>A0A1K2I217_9HYPH</name>
<dbReference type="GO" id="GO:0020037">
    <property type="term" value="F:heme binding"/>
    <property type="evidence" value="ECO:0007669"/>
    <property type="project" value="InterPro"/>
</dbReference>
<evidence type="ECO:0000313" key="7">
    <source>
        <dbReference type="EMBL" id="SFZ86377.1"/>
    </source>
</evidence>
<accession>A0A1K2I217</accession>
<dbReference type="SUPFAM" id="SSF46626">
    <property type="entry name" value="Cytochrome c"/>
    <property type="match status" value="1"/>
</dbReference>
<dbReference type="PROSITE" id="PS51007">
    <property type="entry name" value="CYTC"/>
    <property type="match status" value="1"/>
</dbReference>
<dbReference type="AlphaFoldDB" id="A0A1K2I217"/>
<sequence>MPLLLAVLMASPLSQAEDLVAVAIVDGGIPAPLTSVPGSPDRGRLIVRDISKASCLICHAMPIPEEPDHGQIGPPLEGIGSAYSVPELRLRLVDPKAINPETLMPSYYRIEGLTGVLARYAGTPIYTAQEIEDVVAYLATLKAD</sequence>
<dbReference type="Pfam" id="PF00034">
    <property type="entry name" value="Cytochrom_C"/>
    <property type="match status" value="1"/>
</dbReference>
<dbReference type="STRING" id="665118.SAMN02983003_3557"/>
<evidence type="ECO:0000256" key="5">
    <source>
        <dbReference type="SAM" id="SignalP"/>
    </source>
</evidence>
<reference evidence="7 8" key="1">
    <citation type="submission" date="2016-11" db="EMBL/GenBank/DDBJ databases">
        <authorList>
            <person name="Jaros S."/>
            <person name="Januszkiewicz K."/>
            <person name="Wedrychowicz H."/>
        </authorList>
    </citation>
    <scope>NUCLEOTIDE SEQUENCE [LARGE SCALE GENOMIC DNA]</scope>
    <source>
        <strain evidence="7 8">ATCC 23634</strain>
    </source>
</reference>
<keyword evidence="8" id="KW-1185">Reference proteome</keyword>
<evidence type="ECO:0000256" key="4">
    <source>
        <dbReference type="PROSITE-ProRule" id="PRU00433"/>
    </source>
</evidence>
<keyword evidence="5" id="KW-0732">Signal</keyword>
<dbReference type="GO" id="GO:0009055">
    <property type="term" value="F:electron transfer activity"/>
    <property type="evidence" value="ECO:0007669"/>
    <property type="project" value="InterPro"/>
</dbReference>
<feature type="chain" id="PRO_5012430753" evidence="5">
    <location>
        <begin position="17"/>
        <end position="144"/>
    </location>
</feature>
<dbReference type="EMBL" id="FPKU01000003">
    <property type="protein sequence ID" value="SFZ86377.1"/>
    <property type="molecule type" value="Genomic_DNA"/>
</dbReference>
<dbReference type="Proteomes" id="UP000183447">
    <property type="component" value="Unassembled WGS sequence"/>
</dbReference>
<proteinExistence type="predicted"/>